<dbReference type="InterPro" id="IPR002172">
    <property type="entry name" value="LDrepeatLR_classA_rpt"/>
</dbReference>
<dbReference type="AlphaFoldDB" id="A0AAW2G6V3"/>
<keyword evidence="4" id="KW-0433">Leucine-rich repeat</keyword>
<dbReference type="GO" id="GO:0008528">
    <property type="term" value="F:G protein-coupled peptide receptor activity"/>
    <property type="evidence" value="ECO:0007669"/>
    <property type="project" value="TreeGrafter"/>
</dbReference>
<keyword evidence="11 15" id="KW-0675">Receptor</keyword>
<comment type="subcellular location">
    <subcellularLocation>
        <location evidence="1">Cell membrane</location>
        <topology evidence="1">Multi-pass membrane protein</topology>
    </subcellularLocation>
</comment>
<evidence type="ECO:0000256" key="13">
    <source>
        <dbReference type="ARBA" id="ARBA00023224"/>
    </source>
</evidence>
<dbReference type="GO" id="GO:0009755">
    <property type="term" value="P:hormone-mediated signaling pathway"/>
    <property type="evidence" value="ECO:0007669"/>
    <property type="project" value="TreeGrafter"/>
</dbReference>
<dbReference type="Gene3D" id="3.80.10.10">
    <property type="entry name" value="Ribonuclease Inhibitor"/>
    <property type="match status" value="2"/>
</dbReference>
<evidence type="ECO:0000313" key="18">
    <source>
        <dbReference type="EMBL" id="KAL0123966.1"/>
    </source>
</evidence>
<evidence type="ECO:0000256" key="8">
    <source>
        <dbReference type="ARBA" id="ARBA00023040"/>
    </source>
</evidence>
<evidence type="ECO:0000259" key="17">
    <source>
        <dbReference type="PROSITE" id="PS50262"/>
    </source>
</evidence>
<dbReference type="Gene3D" id="4.10.400.10">
    <property type="entry name" value="Low-density Lipoprotein Receptor"/>
    <property type="match status" value="1"/>
</dbReference>
<dbReference type="InterPro" id="IPR032675">
    <property type="entry name" value="LRR_dom_sf"/>
</dbReference>
<dbReference type="PROSITE" id="PS00237">
    <property type="entry name" value="G_PROTEIN_RECEP_F1_1"/>
    <property type="match status" value="1"/>
</dbReference>
<dbReference type="InterPro" id="IPR001611">
    <property type="entry name" value="Leu-rich_rpt"/>
</dbReference>
<feature type="transmembrane region" description="Helical" evidence="16">
    <location>
        <begin position="470"/>
        <end position="488"/>
    </location>
</feature>
<dbReference type="FunFam" id="1.20.1070.10:FF:000023">
    <property type="entry name" value="Relaxin family peptide receptor 1"/>
    <property type="match status" value="1"/>
</dbReference>
<dbReference type="PRINTS" id="PR01739">
    <property type="entry name" value="RELAXINR"/>
</dbReference>
<keyword evidence="12" id="KW-0325">Glycoprotein</keyword>
<accession>A0AAW2G6V3</accession>
<evidence type="ECO:0000256" key="9">
    <source>
        <dbReference type="ARBA" id="ARBA00023136"/>
    </source>
</evidence>
<protein>
    <recommendedName>
        <fullName evidence="17">G-protein coupled receptors family 1 profile domain-containing protein</fullName>
    </recommendedName>
</protein>
<evidence type="ECO:0000256" key="6">
    <source>
        <dbReference type="ARBA" id="ARBA00022737"/>
    </source>
</evidence>
<dbReference type="SUPFAM" id="SSF52058">
    <property type="entry name" value="L domain-like"/>
    <property type="match status" value="1"/>
</dbReference>
<feature type="transmembrane region" description="Helical" evidence="16">
    <location>
        <begin position="401"/>
        <end position="425"/>
    </location>
</feature>
<dbReference type="InterPro" id="IPR000276">
    <property type="entry name" value="GPCR_Rhodpsn"/>
</dbReference>
<evidence type="ECO:0000256" key="7">
    <source>
        <dbReference type="ARBA" id="ARBA00022989"/>
    </source>
</evidence>
<dbReference type="Proteomes" id="UP001430953">
    <property type="component" value="Unassembled WGS sequence"/>
</dbReference>
<dbReference type="Gene3D" id="1.20.1070.10">
    <property type="entry name" value="Rhodopsin 7-helix transmembrane proteins"/>
    <property type="match status" value="1"/>
</dbReference>
<evidence type="ECO:0000256" key="10">
    <source>
        <dbReference type="ARBA" id="ARBA00023157"/>
    </source>
</evidence>
<evidence type="ECO:0000256" key="14">
    <source>
        <dbReference type="PROSITE-ProRule" id="PRU00124"/>
    </source>
</evidence>
<dbReference type="EMBL" id="JADYXP020000005">
    <property type="protein sequence ID" value="KAL0123966.1"/>
    <property type="molecule type" value="Genomic_DNA"/>
</dbReference>
<evidence type="ECO:0000256" key="2">
    <source>
        <dbReference type="ARBA" id="ARBA00010663"/>
    </source>
</evidence>
<dbReference type="InterPro" id="IPR017452">
    <property type="entry name" value="GPCR_Rhodpsn_7TM"/>
</dbReference>
<keyword evidence="13 15" id="KW-0807">Transducer</keyword>
<evidence type="ECO:0000256" key="3">
    <source>
        <dbReference type="ARBA" id="ARBA00022475"/>
    </source>
</evidence>
<evidence type="ECO:0000256" key="5">
    <source>
        <dbReference type="ARBA" id="ARBA00022692"/>
    </source>
</evidence>
<dbReference type="SUPFAM" id="SSF57424">
    <property type="entry name" value="LDL receptor-like module"/>
    <property type="match status" value="1"/>
</dbReference>
<evidence type="ECO:0000313" key="19">
    <source>
        <dbReference type="Proteomes" id="UP001430953"/>
    </source>
</evidence>
<dbReference type="GO" id="GO:0007189">
    <property type="term" value="P:adenylate cyclase-activating G protein-coupled receptor signaling pathway"/>
    <property type="evidence" value="ECO:0007669"/>
    <property type="project" value="TreeGrafter"/>
</dbReference>
<keyword evidence="19" id="KW-1185">Reference proteome</keyword>
<dbReference type="PANTHER" id="PTHR24372:SF80">
    <property type="entry name" value="FI21465P1-RELATED"/>
    <property type="match status" value="1"/>
</dbReference>
<dbReference type="PROSITE" id="PS50262">
    <property type="entry name" value="G_PROTEIN_RECEP_F1_2"/>
    <property type="match status" value="1"/>
</dbReference>
<evidence type="ECO:0000256" key="16">
    <source>
        <dbReference type="SAM" id="Phobius"/>
    </source>
</evidence>
<keyword evidence="10" id="KW-1015">Disulfide bond</keyword>
<dbReference type="GO" id="GO:0005886">
    <property type="term" value="C:plasma membrane"/>
    <property type="evidence" value="ECO:0007669"/>
    <property type="project" value="UniProtKB-SubCell"/>
</dbReference>
<dbReference type="InterPro" id="IPR036055">
    <property type="entry name" value="LDL_receptor-like_sf"/>
</dbReference>
<dbReference type="PROSITE" id="PS50068">
    <property type="entry name" value="LDLRA_2"/>
    <property type="match status" value="1"/>
</dbReference>
<evidence type="ECO:0000256" key="11">
    <source>
        <dbReference type="ARBA" id="ARBA00023170"/>
    </source>
</evidence>
<keyword evidence="8 15" id="KW-0297">G-protein coupled receptor</keyword>
<keyword evidence="9 16" id="KW-0472">Membrane</keyword>
<feature type="transmembrane region" description="Helical" evidence="16">
    <location>
        <begin position="616"/>
        <end position="639"/>
    </location>
</feature>
<comment type="caution">
    <text evidence="18">The sequence shown here is derived from an EMBL/GenBank/DDBJ whole genome shotgun (WGS) entry which is preliminary data.</text>
</comment>
<evidence type="ECO:0000256" key="1">
    <source>
        <dbReference type="ARBA" id="ARBA00004651"/>
    </source>
</evidence>
<gene>
    <name evidence="18" type="ORF">PUN28_006051</name>
</gene>
<dbReference type="PANTHER" id="PTHR24372">
    <property type="entry name" value="GLYCOPROTEIN HORMONE RECEPTOR"/>
    <property type="match status" value="1"/>
</dbReference>
<dbReference type="InterPro" id="IPR008112">
    <property type="entry name" value="Relaxin_rcpt"/>
</dbReference>
<feature type="transmembrane region" description="Helical" evidence="16">
    <location>
        <begin position="524"/>
        <end position="545"/>
    </location>
</feature>
<proteinExistence type="inferred from homology"/>
<reference evidence="18 19" key="1">
    <citation type="submission" date="2023-03" db="EMBL/GenBank/DDBJ databases">
        <title>High recombination rates correlate with genetic variation in Cardiocondyla obscurior ants.</title>
        <authorList>
            <person name="Errbii M."/>
        </authorList>
    </citation>
    <scope>NUCLEOTIDE SEQUENCE [LARGE SCALE GENOMIC DNA]</scope>
    <source>
        <strain evidence="18">Alpha-2009</strain>
        <tissue evidence="18">Whole body</tissue>
    </source>
</reference>
<dbReference type="Pfam" id="PF00001">
    <property type="entry name" value="7tm_1"/>
    <property type="match status" value="1"/>
</dbReference>
<feature type="transmembrane region" description="Helical" evidence="16">
    <location>
        <begin position="651"/>
        <end position="673"/>
    </location>
</feature>
<dbReference type="SMART" id="SM00369">
    <property type="entry name" value="LRR_TYP"/>
    <property type="match status" value="8"/>
</dbReference>
<dbReference type="InterPro" id="IPR023415">
    <property type="entry name" value="LDLR_class-A_CS"/>
</dbReference>
<sequence length="751" mass="85287">MKYRHIVIVGVSLMTALCLLSGLMYYLNQDKCPVGTFLCLNSTTCIPQRSWCNGVTDCPYNDDESTENCFDMHGNWDWFTKERDWGNIENCGTFDTPTKCIYYACRATCANYTDVPENLSPNVTAIFLSDNSLTHLSRDALSRYPEIRLLYLDNNNIVKLDKGAFTYQSKLFWLILTNNSISEVLPGHLTGLNNLETLLLDKNKIVTADFSDLEDSAAVYLINLSKNMLTTSALRLPRLPVLTEILLDGNYFESITEDLFAGCPALKSLSMEDNSISSIDENAFRNLQQLVELNLAYNRIVTMPPNVFQPLSNLLKLLIGYNPIVELSMALFNPLINLRSLSIEDINMDDIDENAFNAFSRLDFVYFKKFHYCMTYAPKVQKCRPTSDGVSSMSHLLGKPLLRAAVWSISCVTCLSNSLVLWWRFTARDENRVLSIIIRNLAVSDMLMGIYLFIIAVEDARFRDNYKEEASTWMSSWVCTLLGALAMTSSEVSMLILSCMSVERFILIAAPLKCHRAMTSQAASSSMVVIWIIGLIIALAPVIHWRSSTRFYGVNGMCFPLHIDDPYLIGWEYSAFIFLGLNLIGLMIIGYVYVAMFASIWRTRRATPLSVGDSEFALRFFLIVLTDAACWAPIIALKIRAMMKYPVPPDLHAWIVIFILPVNSAINPLLYTFTTPKFRERLNEGWFGKVRSYLSKKCSRQDSQVSDISNKTVITDKNAIQLIWNECDDDRLNTPSLFDFNDENDRAERQD</sequence>
<feature type="transmembrane region" description="Helical" evidence="16">
    <location>
        <begin position="6"/>
        <end position="27"/>
    </location>
</feature>
<organism evidence="18 19">
    <name type="scientific">Cardiocondyla obscurior</name>
    <dbReference type="NCBI Taxonomy" id="286306"/>
    <lineage>
        <taxon>Eukaryota</taxon>
        <taxon>Metazoa</taxon>
        <taxon>Ecdysozoa</taxon>
        <taxon>Arthropoda</taxon>
        <taxon>Hexapoda</taxon>
        <taxon>Insecta</taxon>
        <taxon>Pterygota</taxon>
        <taxon>Neoptera</taxon>
        <taxon>Endopterygota</taxon>
        <taxon>Hymenoptera</taxon>
        <taxon>Apocrita</taxon>
        <taxon>Aculeata</taxon>
        <taxon>Formicoidea</taxon>
        <taxon>Formicidae</taxon>
        <taxon>Myrmicinae</taxon>
        <taxon>Cardiocondyla</taxon>
    </lineage>
</organism>
<keyword evidence="5 15" id="KW-0812">Transmembrane</keyword>
<feature type="domain" description="G-protein coupled receptors family 1 profile" evidence="17">
    <location>
        <begin position="416"/>
        <end position="671"/>
    </location>
</feature>
<keyword evidence="7 16" id="KW-1133">Transmembrane helix</keyword>
<dbReference type="SMART" id="SM00192">
    <property type="entry name" value="LDLa"/>
    <property type="match status" value="1"/>
</dbReference>
<keyword evidence="3" id="KW-1003">Cell membrane</keyword>
<keyword evidence="6" id="KW-0677">Repeat</keyword>
<dbReference type="InterPro" id="IPR003591">
    <property type="entry name" value="Leu-rich_rpt_typical-subtyp"/>
</dbReference>
<feature type="transmembrane region" description="Helical" evidence="16">
    <location>
        <begin position="573"/>
        <end position="595"/>
    </location>
</feature>
<dbReference type="PROSITE" id="PS01209">
    <property type="entry name" value="LDLRA_1"/>
    <property type="match status" value="1"/>
</dbReference>
<comment type="similarity">
    <text evidence="2 15">Belongs to the G-protein coupled receptor 1 family.</text>
</comment>
<dbReference type="CDD" id="cd15137">
    <property type="entry name" value="7tmA_Relaxin_R"/>
    <property type="match status" value="1"/>
</dbReference>
<dbReference type="CDD" id="cd00112">
    <property type="entry name" value="LDLa"/>
    <property type="match status" value="1"/>
</dbReference>
<evidence type="ECO:0000256" key="15">
    <source>
        <dbReference type="RuleBase" id="RU000688"/>
    </source>
</evidence>
<dbReference type="Pfam" id="PF13855">
    <property type="entry name" value="LRR_8"/>
    <property type="match status" value="2"/>
</dbReference>
<name>A0AAW2G6V3_9HYME</name>
<dbReference type="SUPFAM" id="SSF81321">
    <property type="entry name" value="Family A G protein-coupled receptor-like"/>
    <property type="match status" value="1"/>
</dbReference>
<dbReference type="PRINTS" id="PR00237">
    <property type="entry name" value="GPCRRHODOPSN"/>
</dbReference>
<evidence type="ECO:0000256" key="4">
    <source>
        <dbReference type="ARBA" id="ARBA00022614"/>
    </source>
</evidence>
<feature type="transmembrane region" description="Helical" evidence="16">
    <location>
        <begin position="437"/>
        <end position="458"/>
    </location>
</feature>
<comment type="caution">
    <text evidence="14">Lacks conserved residue(s) required for the propagation of feature annotation.</text>
</comment>
<evidence type="ECO:0000256" key="12">
    <source>
        <dbReference type="ARBA" id="ARBA00023180"/>
    </source>
</evidence>